<feature type="non-terminal residue" evidence="1">
    <location>
        <position position="326"/>
    </location>
</feature>
<gene>
    <name evidence="1" type="ORF">TBRA_LOCUS16619</name>
</gene>
<dbReference type="Proteomes" id="UP000479190">
    <property type="component" value="Unassembled WGS sequence"/>
</dbReference>
<reference evidence="1 2" key="1">
    <citation type="submission" date="2020-02" db="EMBL/GenBank/DDBJ databases">
        <authorList>
            <person name="Ferguson B K."/>
        </authorList>
    </citation>
    <scope>NUCLEOTIDE SEQUENCE [LARGE SCALE GENOMIC DNA]</scope>
</reference>
<proteinExistence type="predicted"/>
<evidence type="ECO:0000313" key="2">
    <source>
        <dbReference type="Proteomes" id="UP000479190"/>
    </source>
</evidence>
<organism evidence="1 2">
    <name type="scientific">Trichogramma brassicae</name>
    <dbReference type="NCBI Taxonomy" id="86971"/>
    <lineage>
        <taxon>Eukaryota</taxon>
        <taxon>Metazoa</taxon>
        <taxon>Ecdysozoa</taxon>
        <taxon>Arthropoda</taxon>
        <taxon>Hexapoda</taxon>
        <taxon>Insecta</taxon>
        <taxon>Pterygota</taxon>
        <taxon>Neoptera</taxon>
        <taxon>Endopterygota</taxon>
        <taxon>Hymenoptera</taxon>
        <taxon>Apocrita</taxon>
        <taxon>Proctotrupomorpha</taxon>
        <taxon>Chalcidoidea</taxon>
        <taxon>Trichogrammatidae</taxon>
        <taxon>Trichogramma</taxon>
    </lineage>
</organism>
<evidence type="ECO:0000313" key="1">
    <source>
        <dbReference type="EMBL" id="CAB0045073.1"/>
    </source>
</evidence>
<feature type="non-terminal residue" evidence="1">
    <location>
        <position position="1"/>
    </location>
</feature>
<dbReference type="AlphaFoldDB" id="A0A6H5JBL2"/>
<name>A0A6H5JBL2_9HYME</name>
<accession>A0A6H5JBL2</accession>
<sequence length="326" mass="38025">LGADLYILESKHTPVSYTKASTLERADDCLKIAMFHYGEAIISHSSPPVWNIFIFFHSIHRSTPSRFNEQRSDVLSLYTIQCGVRIAKRKILIMFVRNYANAAIRVLFSKVALVSRKRRCTIGKITESRRSHQNKHWSVNCRMPMPSPIYRENFASMYLERYESRKSLTLILPLHADRARIHIARPKVFQKLIFAKYQPRPSSSYSLVSFFPLFPFCQTKYYSRVRVERTSAEAETRRYGDDVFARESEIRKAYTRVAIPRLDKQQQQQQHLALNAARNRATTFNDLRPSAASCVEKKLDGSREPVHSSHFDIAREHYTSITFRVR</sequence>
<keyword evidence="2" id="KW-1185">Reference proteome</keyword>
<protein>
    <submittedName>
        <fullName evidence="1">Uncharacterized protein</fullName>
    </submittedName>
</protein>
<dbReference type="EMBL" id="CADCXV010001527">
    <property type="protein sequence ID" value="CAB0045073.1"/>
    <property type="molecule type" value="Genomic_DNA"/>
</dbReference>